<evidence type="ECO:0000313" key="3">
    <source>
        <dbReference type="EMBL" id="TCT25759.1"/>
    </source>
</evidence>
<dbReference type="GO" id="GO:0009279">
    <property type="term" value="C:cell outer membrane"/>
    <property type="evidence" value="ECO:0007669"/>
    <property type="project" value="InterPro"/>
</dbReference>
<accession>A0A4R3NEU7</accession>
<feature type="compositionally biased region" description="Low complexity" evidence="1">
    <location>
        <begin position="48"/>
        <end position="66"/>
    </location>
</feature>
<gene>
    <name evidence="3" type="ORF">EDC34_10183</name>
</gene>
<name>A0A4R3NEU7_9GAMM</name>
<dbReference type="Pfam" id="PF05275">
    <property type="entry name" value="CopB"/>
    <property type="match status" value="1"/>
</dbReference>
<feature type="region of interest" description="Disordered" evidence="1">
    <location>
        <begin position="24"/>
        <end position="87"/>
    </location>
</feature>
<dbReference type="GO" id="GO:0006878">
    <property type="term" value="P:intracellular copper ion homeostasis"/>
    <property type="evidence" value="ECO:0007669"/>
    <property type="project" value="InterPro"/>
</dbReference>
<proteinExistence type="predicted"/>
<feature type="compositionally biased region" description="Basic and acidic residues" evidence="1">
    <location>
        <begin position="67"/>
        <end position="83"/>
    </location>
</feature>
<sequence length="319" mass="34741">MRRLFLPPLLLWAGVTAAQSHAHHGHAMLMPPSPAASTPAEGADAHAGHQANGGQAGQTAQAAQADHAGHGNHDTHANRDDPAARAAPYQVPPVTAADRAAAFPLLHGQHVHGDPLVWMVQADRFEYTQGDALAWSGKVWIGRDYGRLWLRSEGERARGQTDASLEALWGHPLDAWWDVLAGLRHDTAGPSPARDWLALGVQGLAPYKFEMQATAYLGRGGRAMLRAEAEYELLLTNRLILQPHLEAVLNGRAVPARGTGAGLAQTSQGLRLRYEIRREFAPYLGYAWTQRHGGTADQARLRGEPVRDHGWVAGVRFWF</sequence>
<organism evidence="3 4">
    <name type="scientific">Thermomonas haemolytica</name>
    <dbReference type="NCBI Taxonomy" id="141949"/>
    <lineage>
        <taxon>Bacteria</taxon>
        <taxon>Pseudomonadati</taxon>
        <taxon>Pseudomonadota</taxon>
        <taxon>Gammaproteobacteria</taxon>
        <taxon>Lysobacterales</taxon>
        <taxon>Lysobacteraceae</taxon>
        <taxon>Thermomonas</taxon>
    </lineage>
</organism>
<dbReference type="EMBL" id="SMAP01000001">
    <property type="protein sequence ID" value="TCT25759.1"/>
    <property type="molecule type" value="Genomic_DNA"/>
</dbReference>
<dbReference type="RefSeq" id="WP_165921006.1">
    <property type="nucleotide sequence ID" value="NZ_MSZW01000013.1"/>
</dbReference>
<keyword evidence="4" id="KW-1185">Reference proteome</keyword>
<dbReference type="AlphaFoldDB" id="A0A4R3NEU7"/>
<evidence type="ECO:0000313" key="4">
    <source>
        <dbReference type="Proteomes" id="UP000295414"/>
    </source>
</evidence>
<comment type="caution">
    <text evidence="3">The sequence shown here is derived from an EMBL/GenBank/DDBJ whole genome shotgun (WGS) entry which is preliminary data.</text>
</comment>
<evidence type="ECO:0000256" key="1">
    <source>
        <dbReference type="SAM" id="MobiDB-lite"/>
    </source>
</evidence>
<feature type="signal peptide" evidence="2">
    <location>
        <begin position="1"/>
        <end position="22"/>
    </location>
</feature>
<evidence type="ECO:0000256" key="2">
    <source>
        <dbReference type="SAM" id="SignalP"/>
    </source>
</evidence>
<keyword evidence="2" id="KW-0732">Signal</keyword>
<feature type="chain" id="PRO_5020768953" evidence="2">
    <location>
        <begin position="23"/>
        <end position="319"/>
    </location>
</feature>
<dbReference type="GO" id="GO:0005507">
    <property type="term" value="F:copper ion binding"/>
    <property type="evidence" value="ECO:0007669"/>
    <property type="project" value="InterPro"/>
</dbReference>
<protein>
    <submittedName>
        <fullName evidence="3">Copper resistance protein B</fullName>
    </submittedName>
</protein>
<dbReference type="InterPro" id="IPR007939">
    <property type="entry name" value="Cu-R_B_prcur"/>
</dbReference>
<reference evidence="3 4" key="1">
    <citation type="submission" date="2019-03" db="EMBL/GenBank/DDBJ databases">
        <title>Genomic Encyclopedia of Type Strains, Phase IV (KMG-IV): sequencing the most valuable type-strain genomes for metagenomic binning, comparative biology and taxonomic classification.</title>
        <authorList>
            <person name="Goeker M."/>
        </authorList>
    </citation>
    <scope>NUCLEOTIDE SEQUENCE [LARGE SCALE GENOMIC DNA]</scope>
    <source>
        <strain evidence="3 4">DSM 13605</strain>
    </source>
</reference>
<dbReference type="Proteomes" id="UP000295414">
    <property type="component" value="Unassembled WGS sequence"/>
</dbReference>